<accession>A0A399CYL2</accession>
<feature type="non-terminal residue" evidence="1">
    <location>
        <position position="1"/>
    </location>
</feature>
<dbReference type="RefSeq" id="WP_206611049.1">
    <property type="nucleotide sequence ID" value="NZ_QWET01000014.1"/>
</dbReference>
<keyword evidence="2" id="KW-1185">Reference proteome</keyword>
<name>A0A399CYL2_9BACT</name>
<proteinExistence type="predicted"/>
<evidence type="ECO:0000313" key="1">
    <source>
        <dbReference type="EMBL" id="RIH64048.1"/>
    </source>
</evidence>
<gene>
    <name evidence="1" type="ORF">D1164_17100</name>
</gene>
<protein>
    <submittedName>
        <fullName evidence="1">Uncharacterized protein</fullName>
    </submittedName>
</protein>
<dbReference type="Proteomes" id="UP000266441">
    <property type="component" value="Unassembled WGS sequence"/>
</dbReference>
<dbReference type="EMBL" id="QWET01000014">
    <property type="protein sequence ID" value="RIH64048.1"/>
    <property type="molecule type" value="Genomic_DNA"/>
</dbReference>
<evidence type="ECO:0000313" key="2">
    <source>
        <dbReference type="Proteomes" id="UP000266441"/>
    </source>
</evidence>
<organism evidence="1 2">
    <name type="scientific">Mariniphaga sediminis</name>
    <dbReference type="NCBI Taxonomy" id="1628158"/>
    <lineage>
        <taxon>Bacteria</taxon>
        <taxon>Pseudomonadati</taxon>
        <taxon>Bacteroidota</taxon>
        <taxon>Bacteroidia</taxon>
        <taxon>Marinilabiliales</taxon>
        <taxon>Prolixibacteraceae</taxon>
        <taxon>Mariniphaga</taxon>
    </lineage>
</organism>
<dbReference type="AlphaFoldDB" id="A0A399CYL2"/>
<reference evidence="1 2" key="1">
    <citation type="journal article" date="2015" name="Int. J. Syst. Evol. Microbiol.">
        <title>Mariniphaga sediminis sp. nov., isolated from coastal sediment.</title>
        <authorList>
            <person name="Wang F.Q."/>
            <person name="Shen Q.Y."/>
            <person name="Chen G.J."/>
            <person name="Du Z.J."/>
        </authorList>
    </citation>
    <scope>NUCLEOTIDE SEQUENCE [LARGE SCALE GENOMIC DNA]</scope>
    <source>
        <strain evidence="1 2">SY21</strain>
    </source>
</reference>
<comment type="caution">
    <text evidence="1">The sequence shown here is derived from an EMBL/GenBank/DDBJ whole genome shotgun (WGS) entry which is preliminary data.</text>
</comment>
<sequence length="101" mass="10451">DERSITAELTGTLPAGVSLKLTAGTVSTGNGNRGSSAGEISLTSSAQDLVTGIGSCYTESGYEKGHQLTYQLDMNNDSYADLASGSYDVTVIYTITGDDED</sequence>